<proteinExistence type="predicted"/>
<feature type="non-terminal residue" evidence="1">
    <location>
        <position position="1"/>
    </location>
</feature>
<sequence>MSMEALVQLAQQGAYDKEAVQRLRALRREALEELLKELWEPAMSVGLGGAWAVHAAWLASPERLAELATSGSHAVGVRALTALLKTDPARLIGLLGLPQGGGAVEGSPLSAARRRVSLRALGRLSHNALQGLVTEELLSELVSTDGASAARLLKGASPELIERWWPRLAVPSNTAVSIAARLPQLTLRLIVSSQQKQWADQELREDKPTEVPGGAAHYTFLEALAWQPYAEAGLASLFRCASREGPVAVRDALSFLEVRLRNEQDSVRAAVLREMAKAPVLLWQDVHLNSLRQLLTSSMQAKGSSSESLGVWQKLVEVFVANGAALRTEAGLGPCGAFGMEVRSQLTAADLWDQEVAAFGTSVLGHVARLEPQPAFVAFPWLVDLLRPSIRALLDSEKVDEACALLARWEGTRLELLQGLSRDSASTPDVPDACAAFDVLLRETFATAIQESRSFNPSAAKAAQEALRSLLLPSYAHLKNSGGLTWAQEQAVRRLCRLGSSRWQSFVGFFGSELPWHTTLALAFLGSSEARQLRRRNGALFEELVQALCTNWDMLPEWQRAQFAAAAVQHLGSACRSMEICLLLAPLLHRLCDWPFSLAITGEQGSKKFRQSVDEIGEKIRLRRQAEELLARHKPLKASLLEGWRRQDASLQAERLCTSTVLLRAMQHKPEAIQLLVAFESSKLQQLRLLQEHGAWPLHFFGQQWTGNKGPRLFFSWPAALQRSFAEIWLASGPLDLQEFLDPRGGSQVREKCRLRLLLPALRCEELLGGVVEACVKVLKQEEEEEEASASVSASASSTALAVARGRAGQLLDRLIPVLARADRAQELAPVLSAQLGRGNSKQVARSFQVLLRRLPGSSASETLKAALGSPRLKVAERVALLRDSSEQGLFGRPKGDFVALLESLYDTHRDVGGAVLVAICRMGQTSLLTRVSQDEKSLYQLQVFLRQLSPTSDIWNDEVARVLATLCQRPHLGDQCLRSLADWARSDGAHDASTVAAVASAASEALTSEAETLWVPAAHCLVSLARLDSGPLVSLFGQLCTDCDAEGSDLLQASARLRILTKQLLGSQEKASEATLLAVAAAAFRAPSVLAQRAGLELWAARLHWQEPGKVLEALQSLPAPLNPILLPVLLSSCSESLKSQQPQGALRETCRALLEAETEPALVMLMAVVKFLFSGNWPPSTQVAAW</sequence>
<organism evidence="1 2">
    <name type="scientific">Symbiodinium necroappetens</name>
    <dbReference type="NCBI Taxonomy" id="1628268"/>
    <lineage>
        <taxon>Eukaryota</taxon>
        <taxon>Sar</taxon>
        <taxon>Alveolata</taxon>
        <taxon>Dinophyceae</taxon>
        <taxon>Suessiales</taxon>
        <taxon>Symbiodiniaceae</taxon>
        <taxon>Symbiodinium</taxon>
    </lineage>
</organism>
<dbReference type="SUPFAM" id="SSF48371">
    <property type="entry name" value="ARM repeat"/>
    <property type="match status" value="1"/>
</dbReference>
<protein>
    <submittedName>
        <fullName evidence="1">Uncharacterized protein</fullName>
    </submittedName>
</protein>
<name>A0A813BAB6_9DINO</name>
<comment type="caution">
    <text evidence="1">The sequence shown here is derived from an EMBL/GenBank/DDBJ whole genome shotgun (WGS) entry which is preliminary data.</text>
</comment>
<accession>A0A813BAB6</accession>
<dbReference type="InterPro" id="IPR016024">
    <property type="entry name" value="ARM-type_fold"/>
</dbReference>
<dbReference type="AlphaFoldDB" id="A0A813BAB6"/>
<keyword evidence="2" id="KW-1185">Reference proteome</keyword>
<dbReference type="OrthoDB" id="439525at2759"/>
<dbReference type="EMBL" id="CAJNJA010068452">
    <property type="protein sequence ID" value="CAE7894807.1"/>
    <property type="molecule type" value="Genomic_DNA"/>
</dbReference>
<evidence type="ECO:0000313" key="1">
    <source>
        <dbReference type="EMBL" id="CAE7894807.1"/>
    </source>
</evidence>
<gene>
    <name evidence="1" type="ORF">SNEC2469_LOCUS29912</name>
</gene>
<dbReference type="Proteomes" id="UP000601435">
    <property type="component" value="Unassembled WGS sequence"/>
</dbReference>
<evidence type="ECO:0000313" key="2">
    <source>
        <dbReference type="Proteomes" id="UP000601435"/>
    </source>
</evidence>
<reference evidence="1" key="1">
    <citation type="submission" date="2021-02" db="EMBL/GenBank/DDBJ databases">
        <authorList>
            <person name="Dougan E. K."/>
            <person name="Rhodes N."/>
            <person name="Thang M."/>
            <person name="Chan C."/>
        </authorList>
    </citation>
    <scope>NUCLEOTIDE SEQUENCE</scope>
</reference>